<dbReference type="GO" id="GO:0006355">
    <property type="term" value="P:regulation of DNA-templated transcription"/>
    <property type="evidence" value="ECO:0007669"/>
    <property type="project" value="UniProtKB-ARBA"/>
</dbReference>
<accession>A0A5N0THQ9</accession>
<dbReference type="Proteomes" id="UP000325372">
    <property type="component" value="Unassembled WGS sequence"/>
</dbReference>
<evidence type="ECO:0000313" key="2">
    <source>
        <dbReference type="Proteomes" id="UP000325372"/>
    </source>
</evidence>
<dbReference type="InterPro" id="IPR011991">
    <property type="entry name" value="ArsR-like_HTH"/>
</dbReference>
<dbReference type="InterPro" id="IPR036390">
    <property type="entry name" value="WH_DNA-bd_sf"/>
</dbReference>
<proteinExistence type="predicted"/>
<dbReference type="SUPFAM" id="SSF46785">
    <property type="entry name" value="Winged helix' DNA-binding domain"/>
    <property type="match status" value="1"/>
</dbReference>
<dbReference type="RefSeq" id="WP_150862482.1">
    <property type="nucleotide sequence ID" value="NZ_VYXP01000001.1"/>
</dbReference>
<reference evidence="1 2" key="1">
    <citation type="submission" date="2019-09" db="EMBL/GenBank/DDBJ databases">
        <title>Wenzhouxiangella sp. Genome sequencing and assembly.</title>
        <authorList>
            <person name="Zhang R."/>
        </authorList>
    </citation>
    <scope>NUCLEOTIDE SEQUENCE [LARGE SCALE GENOMIC DNA]</scope>
    <source>
        <strain evidence="1 2">W260</strain>
    </source>
</reference>
<sequence length="203" mass="22531">MKSTSTGPEAVMAIADLEQARLLADPLKLSILQAMGGEAKTTMQVAEAMGEKPTRLYRHVEALEAAGLVRLVRTRPKRGTVEKYYQAVARRFEVHPDLFAPEDNTLDTMLAGILTRATTEIGEAMRNFRQSPHPDGPQPLFLHLRAEVSAADLDDLHRRLMDWADDLESRQATASHESTANWSGFLAFYPSPTGQKSNRENTS</sequence>
<evidence type="ECO:0000313" key="1">
    <source>
        <dbReference type="EMBL" id="KAA9134131.1"/>
    </source>
</evidence>
<dbReference type="Pfam" id="PF12840">
    <property type="entry name" value="HTH_20"/>
    <property type="match status" value="1"/>
</dbReference>
<protein>
    <submittedName>
        <fullName evidence="1">Helix-turn-helix domain-containing protein</fullName>
    </submittedName>
</protein>
<organism evidence="1 2">
    <name type="scientific">Marinihelvus fidelis</name>
    <dbReference type="NCBI Taxonomy" id="2613842"/>
    <lineage>
        <taxon>Bacteria</taxon>
        <taxon>Pseudomonadati</taxon>
        <taxon>Pseudomonadota</taxon>
        <taxon>Gammaproteobacteria</taxon>
        <taxon>Chromatiales</taxon>
        <taxon>Wenzhouxiangellaceae</taxon>
        <taxon>Marinihelvus</taxon>
    </lineage>
</organism>
<keyword evidence="2" id="KW-1185">Reference proteome</keyword>
<dbReference type="AlphaFoldDB" id="A0A5N0THQ9"/>
<dbReference type="CDD" id="cd00090">
    <property type="entry name" value="HTH_ARSR"/>
    <property type="match status" value="1"/>
</dbReference>
<gene>
    <name evidence="1" type="ORF">F3N42_00880</name>
</gene>
<dbReference type="Gene3D" id="1.10.10.10">
    <property type="entry name" value="Winged helix-like DNA-binding domain superfamily/Winged helix DNA-binding domain"/>
    <property type="match status" value="1"/>
</dbReference>
<name>A0A5N0THQ9_9GAMM</name>
<dbReference type="InterPro" id="IPR036388">
    <property type="entry name" value="WH-like_DNA-bd_sf"/>
</dbReference>
<dbReference type="EMBL" id="VYXP01000001">
    <property type="protein sequence ID" value="KAA9134131.1"/>
    <property type="molecule type" value="Genomic_DNA"/>
</dbReference>
<comment type="caution">
    <text evidence="1">The sequence shown here is derived from an EMBL/GenBank/DDBJ whole genome shotgun (WGS) entry which is preliminary data.</text>
</comment>